<evidence type="ECO:0000313" key="2">
    <source>
        <dbReference type="EMBL" id="RIW31619.1"/>
    </source>
</evidence>
<keyword evidence="1" id="KW-0812">Transmembrane</keyword>
<accession>A0A3A1QZ76</accession>
<feature type="transmembrane region" description="Helical" evidence="1">
    <location>
        <begin position="149"/>
        <end position="172"/>
    </location>
</feature>
<comment type="caution">
    <text evidence="2">The sequence shown here is derived from an EMBL/GenBank/DDBJ whole genome shotgun (WGS) entry which is preliminary data.</text>
</comment>
<dbReference type="RefSeq" id="WP_119548128.1">
    <property type="nucleotide sequence ID" value="NZ_QXIR01000021.1"/>
</dbReference>
<feature type="transmembrane region" description="Helical" evidence="1">
    <location>
        <begin position="102"/>
        <end position="129"/>
    </location>
</feature>
<dbReference type="EMBL" id="QXIR01000021">
    <property type="protein sequence ID" value="RIW31619.1"/>
    <property type="molecule type" value="Genomic_DNA"/>
</dbReference>
<feature type="transmembrane region" description="Helical" evidence="1">
    <location>
        <begin position="12"/>
        <end position="36"/>
    </location>
</feature>
<keyword evidence="3" id="KW-1185">Reference proteome</keyword>
<proteinExistence type="predicted"/>
<organism evidence="2 3">
    <name type="scientific">Bacillus salacetis</name>
    <dbReference type="NCBI Taxonomy" id="2315464"/>
    <lineage>
        <taxon>Bacteria</taxon>
        <taxon>Bacillati</taxon>
        <taxon>Bacillota</taxon>
        <taxon>Bacilli</taxon>
        <taxon>Bacillales</taxon>
        <taxon>Bacillaceae</taxon>
        <taxon>Bacillus</taxon>
    </lineage>
</organism>
<dbReference type="Proteomes" id="UP000265801">
    <property type="component" value="Unassembled WGS sequence"/>
</dbReference>
<gene>
    <name evidence="2" type="ORF">D3H55_15105</name>
</gene>
<protein>
    <submittedName>
        <fullName evidence="2">Uncharacterized protein</fullName>
    </submittedName>
</protein>
<evidence type="ECO:0000313" key="3">
    <source>
        <dbReference type="Proteomes" id="UP000265801"/>
    </source>
</evidence>
<dbReference type="AlphaFoldDB" id="A0A3A1QZ76"/>
<name>A0A3A1QZ76_9BACI</name>
<keyword evidence="1" id="KW-1133">Transmembrane helix</keyword>
<evidence type="ECO:0000256" key="1">
    <source>
        <dbReference type="SAM" id="Phobius"/>
    </source>
</evidence>
<feature type="transmembrane region" description="Helical" evidence="1">
    <location>
        <begin position="56"/>
        <end position="74"/>
    </location>
</feature>
<sequence length="182" mass="21269">MRNTEFWNFGKFGLKTFLLSILFFYGHLSLIVTSLIPSLIRAYQMWNPQAPLGLEIIVEFTRVVLLLMMISILSKVSARKLLKRDFWKNIVRKYSHRMKKNWPYVFAAQIIVFFLFVYGLGNFLIYFIVNVSIFPLMGMLDLNSNDYSAAYNAYVYFLKNMSVIPLTIVFILKMGGIKSSNR</sequence>
<keyword evidence="1" id="KW-0472">Membrane</keyword>
<reference evidence="2 3" key="1">
    <citation type="submission" date="2018-09" db="EMBL/GenBank/DDBJ databases">
        <title>Bacillus saliacetes sp. nov., isolated from Thai shrimp paste (Ka-pi).</title>
        <authorList>
            <person name="Daroonpunt R."/>
            <person name="Tanasupawat S."/>
            <person name="Yiamsombut S."/>
        </authorList>
    </citation>
    <scope>NUCLEOTIDE SEQUENCE [LARGE SCALE GENOMIC DNA]</scope>
    <source>
        <strain evidence="2 3">SKP7-4</strain>
    </source>
</reference>
<dbReference type="OrthoDB" id="2969462at2"/>